<name>A0A1G2JA81_9BACT</name>
<dbReference type="PANTHER" id="PTHR43133">
    <property type="entry name" value="RNA POLYMERASE ECF-TYPE SIGMA FACTO"/>
    <property type="match status" value="1"/>
</dbReference>
<evidence type="ECO:0000256" key="1">
    <source>
        <dbReference type="ARBA" id="ARBA00010641"/>
    </source>
</evidence>
<proteinExistence type="inferred from homology"/>
<dbReference type="GO" id="GO:0016987">
    <property type="term" value="F:sigma factor activity"/>
    <property type="evidence" value="ECO:0007669"/>
    <property type="project" value="UniProtKB-KW"/>
</dbReference>
<dbReference type="EMBL" id="MHPP01000024">
    <property type="protein sequence ID" value="OGZ84015.1"/>
    <property type="molecule type" value="Genomic_DNA"/>
</dbReference>
<evidence type="ECO:0000256" key="4">
    <source>
        <dbReference type="ARBA" id="ARBA00023163"/>
    </source>
</evidence>
<organism evidence="7 8">
    <name type="scientific">Candidatus Staskawiczbacteria bacterium RIFOXYC1_FULL_38_18</name>
    <dbReference type="NCBI Taxonomy" id="1802229"/>
    <lineage>
        <taxon>Bacteria</taxon>
        <taxon>Candidatus Staskawicziibacteriota</taxon>
    </lineage>
</organism>
<dbReference type="Pfam" id="PF04542">
    <property type="entry name" value="Sigma70_r2"/>
    <property type="match status" value="1"/>
</dbReference>
<dbReference type="InterPro" id="IPR007627">
    <property type="entry name" value="RNA_pol_sigma70_r2"/>
</dbReference>
<keyword evidence="3" id="KW-0731">Sigma factor</keyword>
<dbReference type="Gene3D" id="1.10.1740.10">
    <property type="match status" value="1"/>
</dbReference>
<evidence type="ECO:0000259" key="6">
    <source>
        <dbReference type="Pfam" id="PF08281"/>
    </source>
</evidence>
<evidence type="ECO:0000259" key="5">
    <source>
        <dbReference type="Pfam" id="PF04542"/>
    </source>
</evidence>
<keyword evidence="2" id="KW-0805">Transcription regulation</keyword>
<sequence>MENQNEQFGQIYDQYIEKIYRFVYLKVNSEETAEDITSKVFLGAWKAYSAPDSKIDNIGSFLYKIAGNAVIDHYREKGRTKTVSSDILPEIADTESSQYNKAVLSADINVVKTAIQKLKKEHQDIIIWHYLEDMPIANIAKLTGRPAGTVRVMLHRGLKELKGIIQEN</sequence>
<evidence type="ECO:0000256" key="2">
    <source>
        <dbReference type="ARBA" id="ARBA00023015"/>
    </source>
</evidence>
<dbReference type="InterPro" id="IPR013325">
    <property type="entry name" value="RNA_pol_sigma_r2"/>
</dbReference>
<gene>
    <name evidence="7" type="ORF">A2401_00610</name>
</gene>
<dbReference type="InterPro" id="IPR039425">
    <property type="entry name" value="RNA_pol_sigma-70-like"/>
</dbReference>
<dbReference type="SUPFAM" id="SSF88659">
    <property type="entry name" value="Sigma3 and sigma4 domains of RNA polymerase sigma factors"/>
    <property type="match status" value="1"/>
</dbReference>
<dbReference type="PANTHER" id="PTHR43133:SF57">
    <property type="entry name" value="RNA POLYMERASE SIGMA-70 FACTOR"/>
    <property type="match status" value="1"/>
</dbReference>
<accession>A0A1G2JA81</accession>
<dbReference type="GO" id="GO:0003677">
    <property type="term" value="F:DNA binding"/>
    <property type="evidence" value="ECO:0007669"/>
    <property type="project" value="InterPro"/>
</dbReference>
<reference evidence="7 8" key="1">
    <citation type="journal article" date="2016" name="Nat. Commun.">
        <title>Thousands of microbial genomes shed light on interconnected biogeochemical processes in an aquifer system.</title>
        <authorList>
            <person name="Anantharaman K."/>
            <person name="Brown C.T."/>
            <person name="Hug L.A."/>
            <person name="Sharon I."/>
            <person name="Castelle C.J."/>
            <person name="Probst A.J."/>
            <person name="Thomas B.C."/>
            <person name="Singh A."/>
            <person name="Wilkins M.J."/>
            <person name="Karaoz U."/>
            <person name="Brodie E.L."/>
            <person name="Williams K.H."/>
            <person name="Hubbard S.S."/>
            <person name="Banfield J.F."/>
        </authorList>
    </citation>
    <scope>NUCLEOTIDE SEQUENCE [LARGE SCALE GENOMIC DNA]</scope>
</reference>
<evidence type="ECO:0000313" key="7">
    <source>
        <dbReference type="EMBL" id="OGZ84015.1"/>
    </source>
</evidence>
<dbReference type="GO" id="GO:0006352">
    <property type="term" value="P:DNA-templated transcription initiation"/>
    <property type="evidence" value="ECO:0007669"/>
    <property type="project" value="InterPro"/>
</dbReference>
<dbReference type="InterPro" id="IPR014284">
    <property type="entry name" value="RNA_pol_sigma-70_dom"/>
</dbReference>
<evidence type="ECO:0000256" key="3">
    <source>
        <dbReference type="ARBA" id="ARBA00023082"/>
    </source>
</evidence>
<evidence type="ECO:0000313" key="8">
    <source>
        <dbReference type="Proteomes" id="UP000177751"/>
    </source>
</evidence>
<dbReference type="NCBIfam" id="TIGR02937">
    <property type="entry name" value="sigma70-ECF"/>
    <property type="match status" value="1"/>
</dbReference>
<dbReference type="SUPFAM" id="SSF88946">
    <property type="entry name" value="Sigma2 domain of RNA polymerase sigma factors"/>
    <property type="match status" value="1"/>
</dbReference>
<dbReference type="InterPro" id="IPR013249">
    <property type="entry name" value="RNA_pol_sigma70_r4_t2"/>
</dbReference>
<evidence type="ECO:0008006" key="9">
    <source>
        <dbReference type="Google" id="ProtNLM"/>
    </source>
</evidence>
<dbReference type="AlphaFoldDB" id="A0A1G2JA81"/>
<dbReference type="Proteomes" id="UP000177751">
    <property type="component" value="Unassembled WGS sequence"/>
</dbReference>
<dbReference type="Gene3D" id="1.10.10.10">
    <property type="entry name" value="Winged helix-like DNA-binding domain superfamily/Winged helix DNA-binding domain"/>
    <property type="match status" value="1"/>
</dbReference>
<feature type="domain" description="RNA polymerase sigma factor 70 region 4 type 2" evidence="6">
    <location>
        <begin position="111"/>
        <end position="161"/>
    </location>
</feature>
<comment type="caution">
    <text evidence="7">The sequence shown here is derived from an EMBL/GenBank/DDBJ whole genome shotgun (WGS) entry which is preliminary data.</text>
</comment>
<feature type="domain" description="RNA polymerase sigma-70 region 2" evidence="5">
    <location>
        <begin position="11"/>
        <end position="80"/>
    </location>
</feature>
<dbReference type="InterPro" id="IPR013324">
    <property type="entry name" value="RNA_pol_sigma_r3/r4-like"/>
</dbReference>
<protein>
    <recommendedName>
        <fullName evidence="9">RNA polymerase sigma factor</fullName>
    </recommendedName>
</protein>
<dbReference type="STRING" id="1802229.A2401_00610"/>
<keyword evidence="4" id="KW-0804">Transcription</keyword>
<comment type="similarity">
    <text evidence="1">Belongs to the sigma-70 factor family. ECF subfamily.</text>
</comment>
<dbReference type="CDD" id="cd06171">
    <property type="entry name" value="Sigma70_r4"/>
    <property type="match status" value="1"/>
</dbReference>
<dbReference type="Pfam" id="PF08281">
    <property type="entry name" value="Sigma70_r4_2"/>
    <property type="match status" value="1"/>
</dbReference>
<dbReference type="InterPro" id="IPR036388">
    <property type="entry name" value="WH-like_DNA-bd_sf"/>
</dbReference>